<reference evidence="1 2" key="1">
    <citation type="submission" date="2014-02" db="EMBL/GenBank/DDBJ databases">
        <title>Transposable element dynamics among asymbiotic and ectomycorrhizal Amanita fungi.</title>
        <authorList>
            <consortium name="DOE Joint Genome Institute"/>
            <person name="Hess J."/>
            <person name="Skrede I."/>
            <person name="Wolfe B."/>
            <person name="LaButti K."/>
            <person name="Ohm R.A."/>
            <person name="Grigoriev I.V."/>
            <person name="Pringle A."/>
        </authorList>
    </citation>
    <scope>NUCLEOTIDE SEQUENCE [LARGE SCALE GENOMIC DNA]</scope>
    <source>
        <strain evidence="1 2">SKay4041</strain>
    </source>
</reference>
<accession>A0A2A9N6S0</accession>
<organism evidence="1 2">
    <name type="scientific">Amanita thiersii Skay4041</name>
    <dbReference type="NCBI Taxonomy" id="703135"/>
    <lineage>
        <taxon>Eukaryota</taxon>
        <taxon>Fungi</taxon>
        <taxon>Dikarya</taxon>
        <taxon>Basidiomycota</taxon>
        <taxon>Agaricomycotina</taxon>
        <taxon>Agaricomycetes</taxon>
        <taxon>Agaricomycetidae</taxon>
        <taxon>Agaricales</taxon>
        <taxon>Pluteineae</taxon>
        <taxon>Amanitaceae</taxon>
        <taxon>Amanita</taxon>
    </lineage>
</organism>
<keyword evidence="2" id="KW-1185">Reference proteome</keyword>
<protein>
    <submittedName>
        <fullName evidence="1">Uncharacterized protein</fullName>
    </submittedName>
</protein>
<dbReference type="Proteomes" id="UP000242287">
    <property type="component" value="Unassembled WGS sequence"/>
</dbReference>
<evidence type="ECO:0000313" key="1">
    <source>
        <dbReference type="EMBL" id="PFH45489.1"/>
    </source>
</evidence>
<name>A0A2A9N6S0_9AGAR</name>
<dbReference type="AlphaFoldDB" id="A0A2A9N6S0"/>
<sequence>MCMRYYSSTFYTPRERFQLAVGQMPWYVYCRMVAARFAVDAVCFLKEPPNF</sequence>
<gene>
    <name evidence="1" type="ORF">AMATHDRAFT_71642</name>
</gene>
<proteinExistence type="predicted"/>
<evidence type="ECO:0000313" key="2">
    <source>
        <dbReference type="Proteomes" id="UP000242287"/>
    </source>
</evidence>
<dbReference type="EMBL" id="KZ302366">
    <property type="protein sequence ID" value="PFH45489.1"/>
    <property type="molecule type" value="Genomic_DNA"/>
</dbReference>